<protein>
    <submittedName>
        <fullName evidence="1">Uncharacterized protein</fullName>
    </submittedName>
</protein>
<accession>G2YAW3</accession>
<dbReference type="HOGENOM" id="CLU_2830918_0_0_1"/>
<dbReference type="EMBL" id="FQ790308">
    <property type="protein sequence ID" value="CCD34354.1"/>
    <property type="molecule type" value="Genomic_DNA"/>
</dbReference>
<reference evidence="2" key="1">
    <citation type="journal article" date="2011" name="PLoS Genet.">
        <title>Genomic analysis of the necrotrophic fungal pathogens Sclerotinia sclerotiorum and Botrytis cinerea.</title>
        <authorList>
            <person name="Amselem J."/>
            <person name="Cuomo C.A."/>
            <person name="van Kan J.A."/>
            <person name="Viaud M."/>
            <person name="Benito E.P."/>
            <person name="Couloux A."/>
            <person name="Coutinho P.M."/>
            <person name="de Vries R.P."/>
            <person name="Dyer P.S."/>
            <person name="Fillinger S."/>
            <person name="Fournier E."/>
            <person name="Gout L."/>
            <person name="Hahn M."/>
            <person name="Kohn L."/>
            <person name="Lapalu N."/>
            <person name="Plummer K.M."/>
            <person name="Pradier J.M."/>
            <person name="Quevillon E."/>
            <person name="Sharon A."/>
            <person name="Simon A."/>
            <person name="ten Have A."/>
            <person name="Tudzynski B."/>
            <person name="Tudzynski P."/>
            <person name="Wincker P."/>
            <person name="Andrew M."/>
            <person name="Anthouard V."/>
            <person name="Beever R.E."/>
            <person name="Beffa R."/>
            <person name="Benoit I."/>
            <person name="Bouzid O."/>
            <person name="Brault B."/>
            <person name="Chen Z."/>
            <person name="Choquer M."/>
            <person name="Collemare J."/>
            <person name="Cotton P."/>
            <person name="Danchin E.G."/>
            <person name="Da Silva C."/>
            <person name="Gautier A."/>
            <person name="Giraud C."/>
            <person name="Giraud T."/>
            <person name="Gonzalez C."/>
            <person name="Grossetete S."/>
            <person name="Guldener U."/>
            <person name="Henrissat B."/>
            <person name="Howlett B.J."/>
            <person name="Kodira C."/>
            <person name="Kretschmer M."/>
            <person name="Lappartient A."/>
            <person name="Leroch M."/>
            <person name="Levis C."/>
            <person name="Mauceli E."/>
            <person name="Neuveglise C."/>
            <person name="Oeser B."/>
            <person name="Pearson M."/>
            <person name="Poulain J."/>
            <person name="Poussereau N."/>
            <person name="Quesneville H."/>
            <person name="Rascle C."/>
            <person name="Schumacher J."/>
            <person name="Segurens B."/>
            <person name="Sexton A."/>
            <person name="Silva E."/>
            <person name="Sirven C."/>
            <person name="Soanes D.M."/>
            <person name="Talbot N.J."/>
            <person name="Templeton M."/>
            <person name="Yandava C."/>
            <person name="Yarden O."/>
            <person name="Zeng Q."/>
            <person name="Rollins J.A."/>
            <person name="Lebrun M.H."/>
            <person name="Dickman M."/>
        </authorList>
    </citation>
    <scope>NUCLEOTIDE SEQUENCE [LARGE SCALE GENOMIC DNA]</scope>
    <source>
        <strain evidence="2">T4</strain>
    </source>
</reference>
<dbReference type="AlphaFoldDB" id="G2YAW3"/>
<organism evidence="1 2">
    <name type="scientific">Botryotinia fuckeliana (strain T4)</name>
    <name type="common">Noble rot fungus</name>
    <name type="synonym">Botrytis cinerea</name>
    <dbReference type="NCBI Taxonomy" id="999810"/>
    <lineage>
        <taxon>Eukaryota</taxon>
        <taxon>Fungi</taxon>
        <taxon>Dikarya</taxon>
        <taxon>Ascomycota</taxon>
        <taxon>Pezizomycotina</taxon>
        <taxon>Leotiomycetes</taxon>
        <taxon>Helotiales</taxon>
        <taxon>Sclerotiniaceae</taxon>
        <taxon>Botrytis</taxon>
    </lineage>
</organism>
<dbReference type="Proteomes" id="UP000008177">
    <property type="component" value="Unplaced contigs"/>
</dbReference>
<sequence>MQQNGIRIDVAYSYRQSIRRIGINQLDKDAISVVAEEDHPWALLGMRDRNEPLKKVRMRLISQGGV</sequence>
<proteinExistence type="predicted"/>
<evidence type="ECO:0000313" key="1">
    <source>
        <dbReference type="EMBL" id="CCD34354.1"/>
    </source>
</evidence>
<name>G2YAW3_BOTF4</name>
<evidence type="ECO:0000313" key="2">
    <source>
        <dbReference type="Proteomes" id="UP000008177"/>
    </source>
</evidence>
<dbReference type="InParanoid" id="G2YAW3"/>
<gene>
    <name evidence="1" type="ORF">BofuT4_uP103140.1</name>
</gene>